<protein>
    <recommendedName>
        <fullName evidence="5">DUF4283 domain-containing protein</fullName>
    </recommendedName>
</protein>
<accession>A0A9Q1Q5H0</accession>
<dbReference type="EMBL" id="JAKOGI010000863">
    <property type="protein sequence ID" value="KAJ8429748.1"/>
    <property type="molecule type" value="Genomic_DNA"/>
</dbReference>
<feature type="compositionally biased region" description="Polar residues" evidence="2">
    <location>
        <begin position="109"/>
        <end position="118"/>
    </location>
</feature>
<evidence type="ECO:0008006" key="5">
    <source>
        <dbReference type="Google" id="ProtNLM"/>
    </source>
</evidence>
<dbReference type="AlphaFoldDB" id="A0A9Q1Q5H0"/>
<feature type="coiled-coil region" evidence="1">
    <location>
        <begin position="184"/>
        <end position="211"/>
    </location>
</feature>
<keyword evidence="4" id="KW-1185">Reference proteome</keyword>
<name>A0A9Q1Q5H0_9CARY</name>
<proteinExistence type="predicted"/>
<organism evidence="3 4">
    <name type="scientific">Carnegiea gigantea</name>
    <dbReference type="NCBI Taxonomy" id="171969"/>
    <lineage>
        <taxon>Eukaryota</taxon>
        <taxon>Viridiplantae</taxon>
        <taxon>Streptophyta</taxon>
        <taxon>Embryophyta</taxon>
        <taxon>Tracheophyta</taxon>
        <taxon>Spermatophyta</taxon>
        <taxon>Magnoliopsida</taxon>
        <taxon>eudicotyledons</taxon>
        <taxon>Gunneridae</taxon>
        <taxon>Pentapetalae</taxon>
        <taxon>Caryophyllales</taxon>
        <taxon>Cactineae</taxon>
        <taxon>Cactaceae</taxon>
        <taxon>Cactoideae</taxon>
        <taxon>Echinocereeae</taxon>
        <taxon>Carnegiea</taxon>
    </lineage>
</organism>
<comment type="caution">
    <text evidence="3">The sequence shown here is derived from an EMBL/GenBank/DDBJ whole genome shotgun (WGS) entry which is preliminary data.</text>
</comment>
<evidence type="ECO:0000313" key="4">
    <source>
        <dbReference type="Proteomes" id="UP001153076"/>
    </source>
</evidence>
<dbReference type="Proteomes" id="UP001153076">
    <property type="component" value="Unassembled WGS sequence"/>
</dbReference>
<evidence type="ECO:0000256" key="1">
    <source>
        <dbReference type="SAM" id="Coils"/>
    </source>
</evidence>
<reference evidence="3" key="1">
    <citation type="submission" date="2022-04" db="EMBL/GenBank/DDBJ databases">
        <title>Carnegiea gigantea Genome sequencing and assembly v2.</title>
        <authorList>
            <person name="Copetti D."/>
            <person name="Sanderson M.J."/>
            <person name="Burquez A."/>
            <person name="Wojciechowski M.F."/>
        </authorList>
    </citation>
    <scope>NUCLEOTIDE SEQUENCE</scope>
    <source>
        <strain evidence="3">SGP5-SGP5p</strain>
        <tissue evidence="3">Aerial part</tissue>
    </source>
</reference>
<dbReference type="PANTHER" id="PTHR31286">
    <property type="entry name" value="GLYCINE-RICH CELL WALL STRUCTURAL PROTEIN 1.8-LIKE"/>
    <property type="match status" value="1"/>
</dbReference>
<dbReference type="PANTHER" id="PTHR31286:SF180">
    <property type="entry name" value="OS10G0362600 PROTEIN"/>
    <property type="match status" value="1"/>
</dbReference>
<keyword evidence="1" id="KW-0175">Coiled coil</keyword>
<feature type="region of interest" description="Disordered" evidence="2">
    <location>
        <begin position="100"/>
        <end position="127"/>
    </location>
</feature>
<evidence type="ECO:0000256" key="2">
    <source>
        <dbReference type="SAM" id="MobiDB-lite"/>
    </source>
</evidence>
<dbReference type="InterPro" id="IPR040256">
    <property type="entry name" value="At4g02000-like"/>
</dbReference>
<sequence>MTWITHARVLVEMSIKGPFLQCIDFFNEHDMLIRQQVSHEWIPHKCSHCKMYGHEVSSCTKKGIARKEWRVVQKPQEAPFDPKESTTKDNDSAASFTLVIRKSRANRSPEPQQGTRQPHLSDHTPLCLQFPATPKTRPSFKYCEMWGKHPDFSEIVSSALPTIESASTLSLIGSYLSSLRPKLSKLHRDNFKDLRQQVETARQRLTTVQQALYNSPGDSALVQQEKTLRDQYIDILSSSISLIKQQCKFEWIGQGNDGTRLFFAKAK</sequence>
<evidence type="ECO:0000313" key="3">
    <source>
        <dbReference type="EMBL" id="KAJ8429748.1"/>
    </source>
</evidence>
<gene>
    <name evidence="3" type="ORF">Cgig2_031566</name>
</gene>